<gene>
    <name evidence="3" type="primary">LOC120105110</name>
</gene>
<sequence length="347" mass="38763">MQARMSAKMNAFLHYWIIFPLVLVALGVSAISVMVLMTQQIKPAMRDDPYDPVKLLLAHVHDRADLLMQANATVFHVTRVLSSIGDLSAFSNIADKVAPNLFLAFATMPWISQISYVGIHGGMLLSYYNDENQARTMFSNISDSSNYSAAHKWYSQSVDRDTGMVYGDVIPCSPQQIGSQWFQDALNGKSRYASWGVGWNKARDQMLFFTAPVARSGVISIGIAMKDLVDNIFRVNLWGGHLYVATEDGHVIAETGPPHTRYVLGNNTVSIHVMDKSDTLPLEKNDNFSCQLDNPEGTGSDPSHTNYLSIWGKRYNFGCAHLDVSGIRMVMHWILVLELKLFDAFFL</sequence>
<keyword evidence="1" id="KW-0472">Membrane</keyword>
<proteinExistence type="predicted"/>
<evidence type="ECO:0000313" key="3">
    <source>
        <dbReference type="RefSeq" id="XP_038973172.1"/>
    </source>
</evidence>
<keyword evidence="1" id="KW-1133">Transmembrane helix</keyword>
<dbReference type="AlphaFoldDB" id="A0A8B8ZIQ0"/>
<dbReference type="KEGG" id="pda:120105110"/>
<name>A0A8B8ZIQ0_PHODC</name>
<evidence type="ECO:0000256" key="1">
    <source>
        <dbReference type="SAM" id="Phobius"/>
    </source>
</evidence>
<organism evidence="2 3">
    <name type="scientific">Phoenix dactylifera</name>
    <name type="common">Date palm</name>
    <dbReference type="NCBI Taxonomy" id="42345"/>
    <lineage>
        <taxon>Eukaryota</taxon>
        <taxon>Viridiplantae</taxon>
        <taxon>Streptophyta</taxon>
        <taxon>Embryophyta</taxon>
        <taxon>Tracheophyta</taxon>
        <taxon>Spermatophyta</taxon>
        <taxon>Magnoliopsida</taxon>
        <taxon>Liliopsida</taxon>
        <taxon>Arecaceae</taxon>
        <taxon>Coryphoideae</taxon>
        <taxon>Phoeniceae</taxon>
        <taxon>Phoenix</taxon>
    </lineage>
</organism>
<feature type="transmembrane region" description="Helical" evidence="1">
    <location>
        <begin position="12"/>
        <end position="37"/>
    </location>
</feature>
<keyword evidence="1" id="KW-0812">Transmembrane</keyword>
<evidence type="ECO:0000313" key="2">
    <source>
        <dbReference type="Proteomes" id="UP000228380"/>
    </source>
</evidence>
<reference evidence="3" key="1">
    <citation type="submission" date="2025-08" db="UniProtKB">
        <authorList>
            <consortium name="RefSeq"/>
        </authorList>
    </citation>
    <scope>IDENTIFICATION</scope>
    <source>
        <tissue evidence="3">Young leaves</tissue>
    </source>
</reference>
<accession>A0A8B8ZIQ0</accession>
<dbReference type="Proteomes" id="UP000228380">
    <property type="component" value="Unplaced"/>
</dbReference>
<keyword evidence="2" id="KW-1185">Reference proteome</keyword>
<dbReference type="RefSeq" id="XP_038973172.1">
    <property type="nucleotide sequence ID" value="XM_039117244.1"/>
</dbReference>
<protein>
    <submittedName>
        <fullName evidence="3">Histidine kinase CKI1-like</fullName>
    </submittedName>
</protein>
<dbReference type="GeneID" id="120105110"/>
<dbReference type="OrthoDB" id="60033at2759"/>